<evidence type="ECO:0000313" key="2">
    <source>
        <dbReference type="EMBL" id="NIF24413.1"/>
    </source>
</evidence>
<reference evidence="2 3" key="1">
    <citation type="journal article" date="2019" name="bioRxiv">
        <title>Bacteria contribute to plant secondary compound degradation in a generalist herbivore system.</title>
        <authorList>
            <person name="Francoeur C.B."/>
            <person name="Khadempour L."/>
            <person name="Moreira-Soto R.D."/>
            <person name="Gotting K."/>
            <person name="Book A.J."/>
            <person name="Pinto-Tomas A.A."/>
            <person name="Keefover-Ring K."/>
            <person name="Currie C.R."/>
        </authorList>
    </citation>
    <scope>NUCLEOTIDE SEQUENCE [LARGE SCALE GENOMIC DNA]</scope>
    <source>
        <strain evidence="2">Acro-835</strain>
    </source>
</reference>
<dbReference type="Gene3D" id="3.40.1580.10">
    <property type="entry name" value="SMI1/KNR4-like"/>
    <property type="match status" value="1"/>
</dbReference>
<organism evidence="2 3">
    <name type="scientific">Candidatus Pantoea multigeneris</name>
    <dbReference type="NCBI Taxonomy" id="2608357"/>
    <lineage>
        <taxon>Bacteria</taxon>
        <taxon>Pseudomonadati</taxon>
        <taxon>Pseudomonadota</taxon>
        <taxon>Gammaproteobacteria</taxon>
        <taxon>Enterobacterales</taxon>
        <taxon>Erwiniaceae</taxon>
        <taxon>Pantoea</taxon>
    </lineage>
</organism>
<name>A0ABX0RGG6_9GAMM</name>
<dbReference type="InterPro" id="IPR037883">
    <property type="entry name" value="Knr4/Smi1-like_sf"/>
</dbReference>
<dbReference type="RefSeq" id="WP_167018325.1">
    <property type="nucleotide sequence ID" value="NZ_VWXF01000015.1"/>
</dbReference>
<feature type="domain" description="Knr4/Smi1-like" evidence="1">
    <location>
        <begin position="18"/>
        <end position="161"/>
    </location>
</feature>
<evidence type="ECO:0000313" key="3">
    <source>
        <dbReference type="Proteomes" id="UP001515683"/>
    </source>
</evidence>
<dbReference type="EMBL" id="VWXF01000015">
    <property type="protein sequence ID" value="NIF24413.1"/>
    <property type="molecule type" value="Genomic_DNA"/>
</dbReference>
<protein>
    <submittedName>
        <fullName evidence="2">SMI1/KNR4 family protein</fullName>
    </submittedName>
</protein>
<sequence length="180" mass="20336">MLSEIELLGVKHAPIETIKKNNLLGKLEKLTGVLPKDYSDFLLHFGSNINFNTMVYFKSIEPSPWADNNKLDAIEYFYGLSSTDDGYTIFEAINTYQNNFKMKLIPIGFSSGGNQICICTKGKRRGSIWFWDHEIDPIFDEGITISGLTLVAYEFKEFVAKLTVEKDNSPSKGIGGHFDF</sequence>
<accession>A0ABX0RGG6</accession>
<dbReference type="Pfam" id="PF09346">
    <property type="entry name" value="SMI1_KNR4"/>
    <property type="match status" value="1"/>
</dbReference>
<keyword evidence="3" id="KW-1185">Reference proteome</keyword>
<comment type="caution">
    <text evidence="2">The sequence shown here is derived from an EMBL/GenBank/DDBJ whole genome shotgun (WGS) entry which is preliminary data.</text>
</comment>
<dbReference type="SMART" id="SM00860">
    <property type="entry name" value="SMI1_KNR4"/>
    <property type="match status" value="1"/>
</dbReference>
<evidence type="ECO:0000259" key="1">
    <source>
        <dbReference type="SMART" id="SM00860"/>
    </source>
</evidence>
<gene>
    <name evidence="2" type="ORF">F3J40_22835</name>
</gene>
<dbReference type="SUPFAM" id="SSF160631">
    <property type="entry name" value="SMI1/KNR4-like"/>
    <property type="match status" value="1"/>
</dbReference>
<dbReference type="InterPro" id="IPR018958">
    <property type="entry name" value="Knr4/Smi1-like_dom"/>
</dbReference>
<dbReference type="Proteomes" id="UP001515683">
    <property type="component" value="Unassembled WGS sequence"/>
</dbReference>
<proteinExistence type="predicted"/>